<feature type="region of interest" description="Disordered" evidence="1">
    <location>
        <begin position="1"/>
        <end position="93"/>
    </location>
</feature>
<name>R9P6B1_PSEHS</name>
<accession>R9P6B1</accession>
<feature type="compositionally biased region" description="Polar residues" evidence="1">
    <location>
        <begin position="165"/>
        <end position="174"/>
    </location>
</feature>
<organism evidence="2 3">
    <name type="scientific">Pseudozyma hubeiensis (strain SY62)</name>
    <name type="common">Yeast</name>
    <dbReference type="NCBI Taxonomy" id="1305764"/>
    <lineage>
        <taxon>Eukaryota</taxon>
        <taxon>Fungi</taxon>
        <taxon>Dikarya</taxon>
        <taxon>Basidiomycota</taxon>
        <taxon>Ustilaginomycotina</taxon>
        <taxon>Ustilaginomycetes</taxon>
        <taxon>Ustilaginales</taxon>
        <taxon>Ustilaginaceae</taxon>
        <taxon>Pseudozyma</taxon>
    </lineage>
</organism>
<protein>
    <submittedName>
        <fullName evidence="2">Uncharacterized protein</fullName>
    </submittedName>
</protein>
<dbReference type="RefSeq" id="XP_012190473.1">
    <property type="nucleotide sequence ID" value="XM_012335083.1"/>
</dbReference>
<dbReference type="eggNOG" id="ENOG502TDER">
    <property type="taxonomic scope" value="Eukaryota"/>
</dbReference>
<dbReference type="GeneID" id="24109752"/>
<reference evidence="3" key="1">
    <citation type="journal article" date="2013" name="Genome Announc.">
        <title>Draft genome sequence of the basidiomycetous yeast-like fungus Pseudozyma hubeiensis SY62, which produces an abundant amount of the biosurfactant mannosylerythritol lipids.</title>
        <authorList>
            <person name="Konishi M."/>
            <person name="Hatada Y."/>
            <person name="Horiuchi J."/>
        </authorList>
    </citation>
    <scope>NUCLEOTIDE SEQUENCE [LARGE SCALE GENOMIC DNA]</scope>
    <source>
        <strain evidence="3">SY62</strain>
    </source>
</reference>
<evidence type="ECO:0000313" key="3">
    <source>
        <dbReference type="Proteomes" id="UP000014071"/>
    </source>
</evidence>
<feature type="compositionally biased region" description="Low complexity" evidence="1">
    <location>
        <begin position="42"/>
        <end position="77"/>
    </location>
</feature>
<sequence>MTGIFAQQPLTHLRPASHQPSASTKVTNWGAPQFDMDPFHHPQPAQYAQQQHSSPLAGPSNLSAAAPAAATSSPSSSKGNYLPEQIFSSSPTERSLYPASTIAAVNATRARFFAQHSSSTTSRSRSRPTPTGSTTRSYKPQPFSTSSSSSSSYRKSFFERCQRAMDTSRSSARKQQIDGFRKGIHGGNRELFSDEMDQDDDDLSSPPPSSPPEEDEELTRRQVIAEYARLKRVYEAKGHAEIGWLDPDQLEWLEREMQGREEEEVVDPYWDATDDVLEELWRESMQSSQYAAEEQEDVGMPDEFDDEDEAFEEALAMLPV</sequence>
<feature type="compositionally biased region" description="Low complexity" evidence="1">
    <location>
        <begin position="117"/>
        <end position="137"/>
    </location>
</feature>
<dbReference type="EMBL" id="DF238808">
    <property type="protein sequence ID" value="GAC96886.1"/>
    <property type="molecule type" value="Genomic_DNA"/>
</dbReference>
<dbReference type="OrthoDB" id="2556679at2759"/>
<feature type="compositionally biased region" description="Acidic residues" evidence="1">
    <location>
        <begin position="193"/>
        <end position="203"/>
    </location>
</feature>
<feature type="compositionally biased region" description="Basic and acidic residues" evidence="1">
    <location>
        <begin position="175"/>
        <end position="192"/>
    </location>
</feature>
<feature type="compositionally biased region" description="Polar residues" evidence="1">
    <location>
        <begin position="18"/>
        <end position="27"/>
    </location>
</feature>
<dbReference type="AlphaFoldDB" id="R9P6B1"/>
<feature type="region of interest" description="Disordered" evidence="1">
    <location>
        <begin position="114"/>
        <end position="151"/>
    </location>
</feature>
<dbReference type="Proteomes" id="UP000014071">
    <property type="component" value="Unassembled WGS sequence"/>
</dbReference>
<evidence type="ECO:0000313" key="2">
    <source>
        <dbReference type="EMBL" id="GAC96886.1"/>
    </source>
</evidence>
<proteinExistence type="predicted"/>
<gene>
    <name evidence="2" type="ORF">PHSY_004470</name>
</gene>
<dbReference type="HOGENOM" id="CLU_075368_0_0_1"/>
<feature type="region of interest" description="Disordered" evidence="1">
    <location>
        <begin position="164"/>
        <end position="220"/>
    </location>
</feature>
<evidence type="ECO:0000256" key="1">
    <source>
        <dbReference type="SAM" id="MobiDB-lite"/>
    </source>
</evidence>
<keyword evidence="3" id="KW-1185">Reference proteome</keyword>